<dbReference type="InterPro" id="IPR013783">
    <property type="entry name" value="Ig-like_fold"/>
</dbReference>
<dbReference type="InterPro" id="IPR013517">
    <property type="entry name" value="FG-GAP"/>
</dbReference>
<dbReference type="SUPFAM" id="SSF69318">
    <property type="entry name" value="Integrin alpha N-terminal domain"/>
    <property type="match status" value="1"/>
</dbReference>
<dbReference type="EMBL" id="CP009928">
    <property type="protein sequence ID" value="AKK71801.1"/>
    <property type="molecule type" value="Genomic_DNA"/>
</dbReference>
<evidence type="ECO:0000259" key="3">
    <source>
        <dbReference type="Pfam" id="PF18962"/>
    </source>
</evidence>
<organism evidence="4 5">
    <name type="scientific">Chryseobacterium gallinarum</name>
    <dbReference type="NCBI Taxonomy" id="1324352"/>
    <lineage>
        <taxon>Bacteria</taxon>
        <taxon>Pseudomonadati</taxon>
        <taxon>Bacteroidota</taxon>
        <taxon>Flavobacteriia</taxon>
        <taxon>Flavobacteriales</taxon>
        <taxon>Weeksellaceae</taxon>
        <taxon>Chryseobacterium group</taxon>
        <taxon>Chryseobacterium</taxon>
    </lineage>
</organism>
<name>A0A0G3LXW8_CHRGL</name>
<dbReference type="Proteomes" id="UP000035213">
    <property type="component" value="Chromosome"/>
</dbReference>
<keyword evidence="4" id="KW-0401">Integrin</keyword>
<feature type="domain" description="Secretion system C-terminal sorting" evidence="3">
    <location>
        <begin position="503"/>
        <end position="569"/>
    </location>
</feature>
<dbReference type="STRING" id="1324352.OK18_03340"/>
<evidence type="ECO:0000256" key="2">
    <source>
        <dbReference type="SAM" id="SignalP"/>
    </source>
</evidence>
<dbReference type="KEGG" id="cgn:OK18_03340"/>
<evidence type="ECO:0000313" key="5">
    <source>
        <dbReference type="Proteomes" id="UP000035213"/>
    </source>
</evidence>
<dbReference type="InterPro" id="IPR026444">
    <property type="entry name" value="Secre_tail"/>
</dbReference>
<dbReference type="PATRIC" id="fig|1324352.5.peg.717"/>
<protein>
    <submittedName>
        <fullName evidence="4">Alpha integrin</fullName>
    </submittedName>
</protein>
<dbReference type="GO" id="GO:0007229">
    <property type="term" value="P:integrin-mediated signaling pathway"/>
    <property type="evidence" value="ECO:0007669"/>
    <property type="project" value="UniProtKB-KW"/>
</dbReference>
<feature type="chain" id="PRO_5005184974" evidence="2">
    <location>
        <begin position="18"/>
        <end position="570"/>
    </location>
</feature>
<feature type="signal peptide" evidence="2">
    <location>
        <begin position="1"/>
        <end position="17"/>
    </location>
</feature>
<dbReference type="Gene3D" id="2.60.40.10">
    <property type="entry name" value="Immunoglobulins"/>
    <property type="match status" value="1"/>
</dbReference>
<accession>A0A0G3LXW8</accession>
<dbReference type="InterPro" id="IPR028994">
    <property type="entry name" value="Integrin_alpha_N"/>
</dbReference>
<dbReference type="Gene3D" id="2.130.10.130">
    <property type="entry name" value="Integrin alpha, N-terminal"/>
    <property type="match status" value="2"/>
</dbReference>
<dbReference type="NCBIfam" id="TIGR04183">
    <property type="entry name" value="Por_Secre_tail"/>
    <property type="match status" value="1"/>
</dbReference>
<sequence length="570" mass="62874">MKRIYIFLSMLPVGLSAQSFTEIQTGMNNFYYSAADVADIDNNGTLDIVFNGAIDSDGDGNVDTSYNEVYQNNGSSWSGYADLGSYGTHLGDIRFIDYNNDGLPDIISTGLSYMDIVNYKHYRFKNTGTGFVKEETLPGKVYGSMEVFDFNHDGKPDYAINGAQYINGAGFKNTLDLYQNTGQDFDQIGNWMEGTQNGSFKVVDLNNDHLLDLVIIGADVNGGPVSKVYINQAGVLTHTQDLKPLASGKIDVADFNADGFQDLVIVGKDENDDGYFAVLMNDGTGTFSTQVFDGHDMSDVSISTGDLNNDGYYDFIISGNKNYNAFVKTYIYDRVGQEFTESSVTGVYALGGPGLVQLFDFNNDHHLDVLLGGFDWADPGMPSLTRLFQNTSAEVNLKPMPPAQLNLTRNGNRFNFTWSGASDDKTPVNALRYEIRVGSAPGAKDIAQYVVTTPSWFLDLDPSVQNIYWSVRSIDASKVYSDESIQGTLGTKDMKPVESLLAIYPNPASEKVYIKGEKVLEAEMYSMDGRKLDIIWNADQSIDVSHLAKGIYLLKLKIKNEITTKKLTIK</sequence>
<dbReference type="AlphaFoldDB" id="A0A0G3LXW8"/>
<dbReference type="PANTHER" id="PTHR46580">
    <property type="entry name" value="SENSOR KINASE-RELATED"/>
    <property type="match status" value="1"/>
</dbReference>
<dbReference type="Pfam" id="PF13517">
    <property type="entry name" value="FG-GAP_3"/>
    <property type="match status" value="2"/>
</dbReference>
<dbReference type="PANTHER" id="PTHR46580:SF2">
    <property type="entry name" value="MAM DOMAIN-CONTAINING PROTEIN"/>
    <property type="match status" value="1"/>
</dbReference>
<evidence type="ECO:0000256" key="1">
    <source>
        <dbReference type="ARBA" id="ARBA00022729"/>
    </source>
</evidence>
<evidence type="ECO:0000313" key="4">
    <source>
        <dbReference type="EMBL" id="AKK71801.1"/>
    </source>
</evidence>
<proteinExistence type="predicted"/>
<dbReference type="RefSeq" id="WP_053327077.1">
    <property type="nucleotide sequence ID" value="NZ_CP009928.1"/>
</dbReference>
<gene>
    <name evidence="4" type="ORF">OK18_03340</name>
</gene>
<dbReference type="Pfam" id="PF18962">
    <property type="entry name" value="Por_Secre_tail"/>
    <property type="match status" value="1"/>
</dbReference>
<reference evidence="4 5" key="1">
    <citation type="submission" date="2014-11" db="EMBL/GenBank/DDBJ databases">
        <authorList>
            <person name="Park G.-S."/>
            <person name="Hong S.-J."/>
            <person name="Jung B.K."/>
            <person name="Khan A.R."/>
            <person name="Kwak Y."/>
            <person name="Shin J.-H."/>
        </authorList>
    </citation>
    <scope>NUCLEOTIDE SEQUENCE [LARGE SCALE GENOMIC DNA]</scope>
    <source>
        <strain evidence="4 5">DSM 27622</strain>
    </source>
</reference>
<keyword evidence="1 2" id="KW-0732">Signal</keyword>